<name>A0A9P6UUZ6_9FUNG</name>
<feature type="region of interest" description="Disordered" evidence="1">
    <location>
        <begin position="1"/>
        <end position="39"/>
    </location>
</feature>
<keyword evidence="4" id="KW-1185">Reference proteome</keyword>
<evidence type="ECO:0000259" key="2">
    <source>
        <dbReference type="PROSITE" id="PS50206"/>
    </source>
</evidence>
<feature type="domain" description="Rhodanese" evidence="2">
    <location>
        <begin position="307"/>
        <end position="399"/>
    </location>
</feature>
<proteinExistence type="predicted"/>
<dbReference type="EMBL" id="JAAAIP010000222">
    <property type="protein sequence ID" value="KAG0322044.1"/>
    <property type="molecule type" value="Genomic_DNA"/>
</dbReference>
<gene>
    <name evidence="3" type="ORF">BGZ99_003543</name>
</gene>
<dbReference type="SUPFAM" id="SSF52821">
    <property type="entry name" value="Rhodanese/Cell cycle control phosphatase"/>
    <property type="match status" value="1"/>
</dbReference>
<organism evidence="3 4">
    <name type="scientific">Dissophora globulifera</name>
    <dbReference type="NCBI Taxonomy" id="979702"/>
    <lineage>
        <taxon>Eukaryota</taxon>
        <taxon>Fungi</taxon>
        <taxon>Fungi incertae sedis</taxon>
        <taxon>Mucoromycota</taxon>
        <taxon>Mortierellomycotina</taxon>
        <taxon>Mortierellomycetes</taxon>
        <taxon>Mortierellales</taxon>
        <taxon>Mortierellaceae</taxon>
        <taxon>Dissophora</taxon>
    </lineage>
</organism>
<protein>
    <recommendedName>
        <fullName evidence="2">Rhodanese domain-containing protein</fullName>
    </recommendedName>
</protein>
<evidence type="ECO:0000313" key="3">
    <source>
        <dbReference type="EMBL" id="KAG0322044.1"/>
    </source>
</evidence>
<accession>A0A9P6UUZ6</accession>
<evidence type="ECO:0000313" key="4">
    <source>
        <dbReference type="Proteomes" id="UP000738325"/>
    </source>
</evidence>
<reference evidence="3" key="1">
    <citation type="journal article" date="2020" name="Fungal Divers.">
        <title>Resolving the Mortierellaceae phylogeny through synthesis of multi-gene phylogenetics and phylogenomics.</title>
        <authorList>
            <person name="Vandepol N."/>
            <person name="Liber J."/>
            <person name="Desiro A."/>
            <person name="Na H."/>
            <person name="Kennedy M."/>
            <person name="Barry K."/>
            <person name="Grigoriev I.V."/>
            <person name="Miller A.N."/>
            <person name="O'Donnell K."/>
            <person name="Stajich J.E."/>
            <person name="Bonito G."/>
        </authorList>
    </citation>
    <scope>NUCLEOTIDE SEQUENCE</scope>
    <source>
        <strain evidence="3">REB-010B</strain>
    </source>
</reference>
<feature type="compositionally biased region" description="Polar residues" evidence="1">
    <location>
        <begin position="24"/>
        <end position="36"/>
    </location>
</feature>
<dbReference type="Gene3D" id="3.40.250.10">
    <property type="entry name" value="Rhodanese-like domain"/>
    <property type="match status" value="1"/>
</dbReference>
<feature type="compositionally biased region" description="Low complexity" evidence="1">
    <location>
        <begin position="1"/>
        <end position="23"/>
    </location>
</feature>
<evidence type="ECO:0000256" key="1">
    <source>
        <dbReference type="SAM" id="MobiDB-lite"/>
    </source>
</evidence>
<sequence length="408" mass="43067">MNVSPRLSAQSSASSAPPDQQSSEQRISALTSSPHDPSTLVLLADPSHSSGAAFPHHSTSIPLSAANIATATANARATPTFAGSGFFAAAQDPSKHLAQLPLETPYFTPQAVWTETSRSDYFSTAANTPAIAHLASPHYPGLHPSQANLFSSGFALPAQTPAAIEIPSFASSSPSYFPDPSSFSDQEQQSFHLPPSSMPPVTQSRSGSLSVPWEPYPSKMMDRNGASASIPVQKPNLSIPMQLSSLMSPPSAGGGVSSSRLSMSALSQQSHHHHIAAASAAPTDLSIQQVSCETLYGLLAKVVQSTDKNAVMVLDMRPSVSHAASSIKTAVSVCIPNMLLKRPMYSLQMVTEQLTTELDVETFSRWKQFAYIVLFDAGGAAPVVGSPAFFLAQKFRKEGCSATLGYLH</sequence>
<dbReference type="InterPro" id="IPR036873">
    <property type="entry name" value="Rhodanese-like_dom_sf"/>
</dbReference>
<feature type="region of interest" description="Disordered" evidence="1">
    <location>
        <begin position="177"/>
        <end position="225"/>
    </location>
</feature>
<dbReference type="PROSITE" id="PS50206">
    <property type="entry name" value="RHODANESE_3"/>
    <property type="match status" value="1"/>
</dbReference>
<feature type="compositionally biased region" description="Polar residues" evidence="1">
    <location>
        <begin position="199"/>
        <end position="209"/>
    </location>
</feature>
<feature type="non-terminal residue" evidence="3">
    <location>
        <position position="408"/>
    </location>
</feature>
<comment type="caution">
    <text evidence="3">The sequence shown here is derived from an EMBL/GenBank/DDBJ whole genome shotgun (WGS) entry which is preliminary data.</text>
</comment>
<dbReference type="InterPro" id="IPR001763">
    <property type="entry name" value="Rhodanese-like_dom"/>
</dbReference>
<dbReference type="Proteomes" id="UP000738325">
    <property type="component" value="Unassembled WGS sequence"/>
</dbReference>
<dbReference type="AlphaFoldDB" id="A0A9P6UUZ6"/>
<dbReference type="OrthoDB" id="2445841at2759"/>